<keyword evidence="3" id="KW-0255">Endonuclease</keyword>
<dbReference type="Gene3D" id="3.60.10.10">
    <property type="entry name" value="Endonuclease/exonuclease/phosphatase"/>
    <property type="match status" value="1"/>
</dbReference>
<keyword evidence="3" id="KW-0540">Nuclease</keyword>
<name>A0A9X2F9E9_9SPHI</name>
<feature type="signal peptide" evidence="1">
    <location>
        <begin position="1"/>
        <end position="21"/>
    </location>
</feature>
<evidence type="ECO:0000259" key="2">
    <source>
        <dbReference type="Pfam" id="PF03372"/>
    </source>
</evidence>
<keyword evidence="1" id="KW-0732">Signal</keyword>
<comment type="caution">
    <text evidence="3">The sequence shown here is derived from an EMBL/GenBank/DDBJ whole genome shotgun (WGS) entry which is preliminary data.</text>
</comment>
<reference evidence="3" key="1">
    <citation type="submission" date="2022-06" db="EMBL/GenBank/DDBJ databases">
        <title>Solitalea sp. MAHUQ-68 isolated from rhizospheric soil.</title>
        <authorList>
            <person name="Huq M.A."/>
        </authorList>
    </citation>
    <scope>NUCLEOTIDE SEQUENCE</scope>
    <source>
        <strain evidence="3">MAHUQ-68</strain>
    </source>
</reference>
<dbReference type="AlphaFoldDB" id="A0A9X2F9E9"/>
<keyword evidence="3" id="KW-0378">Hydrolase</keyword>
<evidence type="ECO:0000256" key="1">
    <source>
        <dbReference type="SAM" id="SignalP"/>
    </source>
</evidence>
<gene>
    <name evidence="3" type="ORF">NF867_08525</name>
</gene>
<feature type="chain" id="PRO_5040941788" evidence="1">
    <location>
        <begin position="22"/>
        <end position="255"/>
    </location>
</feature>
<dbReference type="Proteomes" id="UP001155182">
    <property type="component" value="Unassembled WGS sequence"/>
</dbReference>
<dbReference type="Pfam" id="PF03372">
    <property type="entry name" value="Exo_endo_phos"/>
    <property type="match status" value="1"/>
</dbReference>
<evidence type="ECO:0000313" key="3">
    <source>
        <dbReference type="EMBL" id="MCO4292903.1"/>
    </source>
</evidence>
<keyword evidence="4" id="KW-1185">Reference proteome</keyword>
<dbReference type="PANTHER" id="PTHR14859:SF15">
    <property type="entry name" value="ENDONUCLEASE_EXONUCLEASE_PHOSPHATASE DOMAIN-CONTAINING PROTEIN"/>
    <property type="match status" value="1"/>
</dbReference>
<dbReference type="SUPFAM" id="SSF56219">
    <property type="entry name" value="DNase I-like"/>
    <property type="match status" value="1"/>
</dbReference>
<dbReference type="EMBL" id="JAMWYS010000028">
    <property type="protein sequence ID" value="MCO4292903.1"/>
    <property type="molecule type" value="Genomic_DNA"/>
</dbReference>
<organism evidence="3 4">
    <name type="scientific">Solitalea agri</name>
    <dbReference type="NCBI Taxonomy" id="2953739"/>
    <lineage>
        <taxon>Bacteria</taxon>
        <taxon>Pseudomonadati</taxon>
        <taxon>Bacteroidota</taxon>
        <taxon>Sphingobacteriia</taxon>
        <taxon>Sphingobacteriales</taxon>
        <taxon>Sphingobacteriaceae</taxon>
        <taxon>Solitalea</taxon>
    </lineage>
</organism>
<dbReference type="GO" id="GO:0006506">
    <property type="term" value="P:GPI anchor biosynthetic process"/>
    <property type="evidence" value="ECO:0007669"/>
    <property type="project" value="TreeGrafter"/>
</dbReference>
<proteinExistence type="predicted"/>
<sequence>MKKVFVSTAMAFLLLLNLAHAQSTKLKAVTFSLRHGEHPTGKKFDIEGIGSFLYDMQADFIALQDVDSMVTRSGNLNQPQVLEQVTGMYSVYVPLKKVENGTNGIALLSKWAITSTRKIELSAGKKAAPQAAILVNVIDGNKHPLTFICAFLNEESPVVRKDQLNAIYREILEIENPVIMAGNLNVTPEDLEYDQIQKKWQDSGSSAFTYESSGVQKRIDYILLSKRNTWNVLQYKVYTNQYSDHYPVEAKLEVF</sequence>
<dbReference type="GO" id="GO:0004519">
    <property type="term" value="F:endonuclease activity"/>
    <property type="evidence" value="ECO:0007669"/>
    <property type="project" value="UniProtKB-KW"/>
</dbReference>
<evidence type="ECO:0000313" key="4">
    <source>
        <dbReference type="Proteomes" id="UP001155182"/>
    </source>
</evidence>
<feature type="domain" description="Endonuclease/exonuclease/phosphatase" evidence="2">
    <location>
        <begin position="40"/>
        <end position="245"/>
    </location>
</feature>
<dbReference type="InterPro" id="IPR051916">
    <property type="entry name" value="GPI-anchor_lipid_remodeler"/>
</dbReference>
<dbReference type="InterPro" id="IPR005135">
    <property type="entry name" value="Endo/exonuclease/phosphatase"/>
</dbReference>
<accession>A0A9X2F9E9</accession>
<dbReference type="InterPro" id="IPR036691">
    <property type="entry name" value="Endo/exonu/phosph_ase_sf"/>
</dbReference>
<dbReference type="GO" id="GO:0016020">
    <property type="term" value="C:membrane"/>
    <property type="evidence" value="ECO:0007669"/>
    <property type="project" value="GOC"/>
</dbReference>
<protein>
    <submittedName>
        <fullName evidence="3">Endonuclease/exonuclease/phosphatase family protein</fullName>
    </submittedName>
</protein>
<dbReference type="RefSeq" id="WP_252587394.1">
    <property type="nucleotide sequence ID" value="NZ_JAMWYS010000028.1"/>
</dbReference>
<dbReference type="PANTHER" id="PTHR14859">
    <property type="entry name" value="CALCOFLUOR WHITE HYPERSENSITIVE PROTEIN PRECURSOR"/>
    <property type="match status" value="1"/>
</dbReference>